<comment type="caution">
    <text evidence="2">The sequence shown here is derived from an EMBL/GenBank/DDBJ whole genome shotgun (WGS) entry which is preliminary data.</text>
</comment>
<accession>A0A365XYP2</accession>
<feature type="transmembrane region" description="Helical" evidence="1">
    <location>
        <begin position="45"/>
        <end position="64"/>
    </location>
</feature>
<evidence type="ECO:0000313" key="3">
    <source>
        <dbReference type="Proteomes" id="UP000253410"/>
    </source>
</evidence>
<evidence type="ECO:0000256" key="1">
    <source>
        <dbReference type="SAM" id="Phobius"/>
    </source>
</evidence>
<sequence>MSNWRKKIRIILQYCQLLKVLNVLNVAYHAICQDESNLYRINQNYIWHASGLGVVYAAMTLVTVENGVWVF</sequence>
<name>A0A365XYP2_9BACT</name>
<proteinExistence type="predicted"/>
<reference evidence="2 3" key="1">
    <citation type="submission" date="2018-05" db="EMBL/GenBank/DDBJ databases">
        <title>Chitinophaga sp. K3CV102501T nov., isolated from isolated from a monsoon evergreen broad-leaved forest soil.</title>
        <authorList>
            <person name="Lv Y."/>
        </authorList>
    </citation>
    <scope>NUCLEOTIDE SEQUENCE [LARGE SCALE GENOMIC DNA]</scope>
    <source>
        <strain evidence="2 3">GDMCC 1.1325</strain>
    </source>
</reference>
<dbReference type="AlphaFoldDB" id="A0A365XYP2"/>
<protein>
    <submittedName>
        <fullName evidence="2">Uncharacterized protein</fullName>
    </submittedName>
</protein>
<dbReference type="Proteomes" id="UP000253410">
    <property type="component" value="Unassembled WGS sequence"/>
</dbReference>
<keyword evidence="1" id="KW-1133">Transmembrane helix</keyword>
<evidence type="ECO:0000313" key="2">
    <source>
        <dbReference type="EMBL" id="RBL91111.1"/>
    </source>
</evidence>
<keyword evidence="1" id="KW-0812">Transmembrane</keyword>
<keyword evidence="1" id="KW-0472">Membrane</keyword>
<organism evidence="2 3">
    <name type="scientific">Chitinophaga flava</name>
    <dbReference type="NCBI Taxonomy" id="2259036"/>
    <lineage>
        <taxon>Bacteria</taxon>
        <taxon>Pseudomonadati</taxon>
        <taxon>Bacteroidota</taxon>
        <taxon>Chitinophagia</taxon>
        <taxon>Chitinophagales</taxon>
        <taxon>Chitinophagaceae</taxon>
        <taxon>Chitinophaga</taxon>
    </lineage>
</organism>
<dbReference type="EMBL" id="QFFJ01000001">
    <property type="protein sequence ID" value="RBL91111.1"/>
    <property type="molecule type" value="Genomic_DNA"/>
</dbReference>
<keyword evidence="3" id="KW-1185">Reference proteome</keyword>
<gene>
    <name evidence="2" type="ORF">DF182_00375</name>
</gene>